<keyword evidence="2" id="KW-1185">Reference proteome</keyword>
<gene>
    <name evidence="1" type="ORF">MKP09_05995</name>
</gene>
<evidence type="ECO:0000313" key="1">
    <source>
        <dbReference type="EMBL" id="MCH5597487.1"/>
    </source>
</evidence>
<sequence>MEPMGTYVVLDDGSLLVDGNRKEYPKEKKEWNEWMIFNSDAEWENFMNDKDDLTSERNQQHLMQFLNGYIKMCEQQTSQQATINWVLTSVDVTDGFKSAYRKFYTENPEPDFDPVLTAQDCPQKIELESIGLTDYYFTFSSSEIDNYLLVTKVKRVGDIWLVDGCGVINIPKEKISLANK</sequence>
<accession>A0ABS9SGJ7</accession>
<organism evidence="1 2">
    <name type="scientific">Niabella ginsengisoli</name>
    <dbReference type="NCBI Taxonomy" id="522298"/>
    <lineage>
        <taxon>Bacteria</taxon>
        <taxon>Pseudomonadati</taxon>
        <taxon>Bacteroidota</taxon>
        <taxon>Chitinophagia</taxon>
        <taxon>Chitinophagales</taxon>
        <taxon>Chitinophagaceae</taxon>
        <taxon>Niabella</taxon>
    </lineage>
</organism>
<reference evidence="1 2" key="1">
    <citation type="submission" date="2022-02" db="EMBL/GenBank/DDBJ databases">
        <authorList>
            <person name="Min J."/>
        </authorList>
    </citation>
    <scope>NUCLEOTIDE SEQUENCE [LARGE SCALE GENOMIC DNA]</scope>
    <source>
        <strain evidence="1 2">GR10-1</strain>
    </source>
</reference>
<name>A0ABS9SGJ7_9BACT</name>
<dbReference type="EMBL" id="JAKWBL010000001">
    <property type="protein sequence ID" value="MCH5597487.1"/>
    <property type="molecule type" value="Genomic_DNA"/>
</dbReference>
<protein>
    <recommendedName>
        <fullName evidence="3">DUF3828 domain-containing protein</fullName>
    </recommendedName>
</protein>
<dbReference type="RefSeq" id="WP_240826872.1">
    <property type="nucleotide sequence ID" value="NZ_JAKWBL010000001.1"/>
</dbReference>
<evidence type="ECO:0000313" key="2">
    <source>
        <dbReference type="Proteomes" id="UP001202248"/>
    </source>
</evidence>
<dbReference type="Proteomes" id="UP001202248">
    <property type="component" value="Unassembled WGS sequence"/>
</dbReference>
<evidence type="ECO:0008006" key="3">
    <source>
        <dbReference type="Google" id="ProtNLM"/>
    </source>
</evidence>
<proteinExistence type="predicted"/>
<comment type="caution">
    <text evidence="1">The sequence shown here is derived from an EMBL/GenBank/DDBJ whole genome shotgun (WGS) entry which is preliminary data.</text>
</comment>